<evidence type="ECO:0000313" key="2">
    <source>
        <dbReference type="Proteomes" id="UP000037035"/>
    </source>
</evidence>
<keyword evidence="2" id="KW-1185">Reference proteome</keyword>
<accession>A0A0L6VFK3</accession>
<dbReference type="EMBL" id="LAVV01006514">
    <property type="protein sequence ID" value="KNZ59538.1"/>
    <property type="molecule type" value="Genomic_DNA"/>
</dbReference>
<gene>
    <name evidence="1" type="ORF">VP01_1709g5</name>
</gene>
<dbReference type="Proteomes" id="UP000037035">
    <property type="component" value="Unassembled WGS sequence"/>
</dbReference>
<reference evidence="1 2" key="1">
    <citation type="submission" date="2015-08" db="EMBL/GenBank/DDBJ databases">
        <title>Next Generation Sequencing and Analysis of the Genome of Puccinia sorghi L Schw, the Causal Agent of Maize Common Rust.</title>
        <authorList>
            <person name="Rochi L."/>
            <person name="Burguener G."/>
            <person name="Darino M."/>
            <person name="Turjanski A."/>
            <person name="Kreff E."/>
            <person name="Dieguez M.J."/>
            <person name="Sacco F."/>
        </authorList>
    </citation>
    <scope>NUCLEOTIDE SEQUENCE [LARGE SCALE GENOMIC DNA]</scope>
    <source>
        <strain evidence="1 2">RO10H11247</strain>
    </source>
</reference>
<proteinExistence type="predicted"/>
<dbReference type="AlphaFoldDB" id="A0A0L6VFK3"/>
<protein>
    <submittedName>
        <fullName evidence="1">Uncharacterized protein</fullName>
    </submittedName>
</protein>
<sequence length="200" mass="23476">MNLDHTAARKFNPWNDPMPQNLNHLLKPIQWGHNPFETLLKERPPEFITTSHVTVEQEKHKFLLHFILLREQGFPIPIPVSIKDSVEISTPSFIIPVPYFSFLELTDTIKIQRKSVVCFSVISSVLSELKIFSHLFFIQIYLFIQFFLNHISTCFYIEYIFRIVTSNLSTDSFRYLFEPVHFPSSECLCPNLTHTHPSHL</sequence>
<dbReference type="VEuPathDB" id="FungiDB:VP01_1709g5"/>
<name>A0A0L6VFK3_9BASI</name>
<evidence type="ECO:0000313" key="1">
    <source>
        <dbReference type="EMBL" id="KNZ59538.1"/>
    </source>
</evidence>
<organism evidence="1 2">
    <name type="scientific">Puccinia sorghi</name>
    <dbReference type="NCBI Taxonomy" id="27349"/>
    <lineage>
        <taxon>Eukaryota</taxon>
        <taxon>Fungi</taxon>
        <taxon>Dikarya</taxon>
        <taxon>Basidiomycota</taxon>
        <taxon>Pucciniomycotina</taxon>
        <taxon>Pucciniomycetes</taxon>
        <taxon>Pucciniales</taxon>
        <taxon>Pucciniaceae</taxon>
        <taxon>Puccinia</taxon>
    </lineage>
</organism>
<comment type="caution">
    <text evidence="1">The sequence shown here is derived from an EMBL/GenBank/DDBJ whole genome shotgun (WGS) entry which is preliminary data.</text>
</comment>